<evidence type="ECO:0000256" key="1">
    <source>
        <dbReference type="SAM" id="SignalP"/>
    </source>
</evidence>
<reference evidence="3" key="1">
    <citation type="submission" date="2017-02" db="UniProtKB">
        <authorList>
            <consortium name="WormBaseParasite"/>
        </authorList>
    </citation>
    <scope>IDENTIFICATION</scope>
</reference>
<organism evidence="2 3">
    <name type="scientific">Parastrongyloides trichosuri</name>
    <name type="common">Possum-specific nematode worm</name>
    <dbReference type="NCBI Taxonomy" id="131310"/>
    <lineage>
        <taxon>Eukaryota</taxon>
        <taxon>Metazoa</taxon>
        <taxon>Ecdysozoa</taxon>
        <taxon>Nematoda</taxon>
        <taxon>Chromadorea</taxon>
        <taxon>Rhabditida</taxon>
        <taxon>Tylenchina</taxon>
        <taxon>Panagrolaimomorpha</taxon>
        <taxon>Strongyloidoidea</taxon>
        <taxon>Strongyloididae</taxon>
        <taxon>Parastrongyloides</taxon>
    </lineage>
</organism>
<dbReference type="WBParaSite" id="PTRK_0000139600.1">
    <property type="protein sequence ID" value="PTRK_0000139600.1"/>
    <property type="gene ID" value="PTRK_0000139600"/>
</dbReference>
<feature type="signal peptide" evidence="1">
    <location>
        <begin position="1"/>
        <end position="19"/>
    </location>
</feature>
<accession>A0A0N4Z3B9</accession>
<name>A0A0N4Z3B9_PARTI</name>
<keyword evidence="1" id="KW-0732">Signal</keyword>
<dbReference type="Proteomes" id="UP000038045">
    <property type="component" value="Unplaced"/>
</dbReference>
<keyword evidence="2" id="KW-1185">Reference proteome</keyword>
<protein>
    <submittedName>
        <fullName evidence="3">CC domain-containing protein</fullName>
    </submittedName>
</protein>
<evidence type="ECO:0000313" key="2">
    <source>
        <dbReference type="Proteomes" id="UP000038045"/>
    </source>
</evidence>
<sequence>MSKLFLFVVIVGLIFTISGASISNSTTILTTNLTTTINPLNVPVGECVGGMCAEGYECVKDYCFPLNNTVSLGGAVEVLGPCINGDCPKGYICKNDSCYFN</sequence>
<proteinExistence type="predicted"/>
<feature type="chain" id="PRO_5005891021" evidence="1">
    <location>
        <begin position="20"/>
        <end position="101"/>
    </location>
</feature>
<dbReference type="AlphaFoldDB" id="A0A0N4Z3B9"/>
<evidence type="ECO:0000313" key="3">
    <source>
        <dbReference type="WBParaSite" id="PTRK_0000139600.1"/>
    </source>
</evidence>